<proteinExistence type="predicted"/>
<feature type="chain" id="PRO_5043774363" evidence="3">
    <location>
        <begin position="31"/>
        <end position="497"/>
    </location>
</feature>
<sequence length="497" mass="56615">MEILVFRMSRNFRSGMILVSLMVIARLAEAAEKEKQFNSHKNSGMSHIPWNMLLDPNYTSHKKVVTENHTFLPSSHHNKPLSDTSTLHPHHSYNTFKETASPVGHYNVPLSTQFSPSYNPHKNKVLHPSETRPHQIEYSQFSAPAPNRHVEKVIFPSAQSYQTKRPEVHQRQTSRPLQKSKSTGQTTRKDERRKQTTRKPADYFDTDDSDYMDNFYQDYDYSPDTGRPVYKPPKRQSQYYYPNMKDTKDPLGLLPSASDPDGFFSKAKDLLKGGSHGKPNYAASSPDYYSHYPPHKQHYGEPDTSYYSDDGYGGPGYPTKTDYYAPSGYDYEAPIDEKYAGIYPYPDKRKGSKYGPLAFALGLLPLGLLLASLVPTVVTIPVTTAVATGRRRKRSVRFINPALDIISTYNMTALEDPQCMNRIFCEVVRNGKQETSSIVQKFYYKIASSLDDKIAELLGVKRLIFAVRKDKCQEFRCNADRNSYSTPRKNDTSIAKS</sequence>
<feature type="compositionally biased region" description="Basic and acidic residues" evidence="1">
    <location>
        <begin position="187"/>
        <end position="202"/>
    </location>
</feature>
<gene>
    <name evidence="4" type="ORF">LARSCL_LOCUS8647</name>
</gene>
<feature type="signal peptide" evidence="3">
    <location>
        <begin position="1"/>
        <end position="30"/>
    </location>
</feature>
<evidence type="ECO:0000313" key="4">
    <source>
        <dbReference type="EMBL" id="CAL1276437.1"/>
    </source>
</evidence>
<evidence type="ECO:0000256" key="1">
    <source>
        <dbReference type="SAM" id="MobiDB-lite"/>
    </source>
</evidence>
<feature type="region of interest" description="Disordered" evidence="1">
    <location>
        <begin position="159"/>
        <end position="241"/>
    </location>
</feature>
<keyword evidence="5" id="KW-1185">Reference proteome</keyword>
<dbReference type="Proteomes" id="UP001497382">
    <property type="component" value="Unassembled WGS sequence"/>
</dbReference>
<keyword evidence="2" id="KW-1133">Transmembrane helix</keyword>
<accession>A0AAV1ZYH3</accession>
<feature type="transmembrane region" description="Helical" evidence="2">
    <location>
        <begin position="357"/>
        <end position="387"/>
    </location>
</feature>
<feature type="compositionally biased region" description="Polar residues" evidence="1">
    <location>
        <begin position="171"/>
        <end position="186"/>
    </location>
</feature>
<dbReference type="AlphaFoldDB" id="A0AAV1ZYH3"/>
<feature type="region of interest" description="Disordered" evidence="1">
    <location>
        <begin position="282"/>
        <end position="307"/>
    </location>
</feature>
<reference evidence="4 5" key="1">
    <citation type="submission" date="2024-04" db="EMBL/GenBank/DDBJ databases">
        <authorList>
            <person name="Rising A."/>
            <person name="Reimegard J."/>
            <person name="Sonavane S."/>
            <person name="Akerstrom W."/>
            <person name="Nylinder S."/>
            <person name="Hedman E."/>
            <person name="Kallberg Y."/>
        </authorList>
    </citation>
    <scope>NUCLEOTIDE SEQUENCE [LARGE SCALE GENOMIC DNA]</scope>
</reference>
<keyword evidence="2" id="KW-0472">Membrane</keyword>
<feature type="region of interest" description="Disordered" evidence="1">
    <location>
        <begin position="73"/>
        <end position="92"/>
    </location>
</feature>
<keyword evidence="2" id="KW-0812">Transmembrane</keyword>
<dbReference type="EMBL" id="CAXIEN010000093">
    <property type="protein sequence ID" value="CAL1276437.1"/>
    <property type="molecule type" value="Genomic_DNA"/>
</dbReference>
<name>A0AAV1ZYH3_9ARAC</name>
<organism evidence="4 5">
    <name type="scientific">Larinioides sclopetarius</name>
    <dbReference type="NCBI Taxonomy" id="280406"/>
    <lineage>
        <taxon>Eukaryota</taxon>
        <taxon>Metazoa</taxon>
        <taxon>Ecdysozoa</taxon>
        <taxon>Arthropoda</taxon>
        <taxon>Chelicerata</taxon>
        <taxon>Arachnida</taxon>
        <taxon>Araneae</taxon>
        <taxon>Araneomorphae</taxon>
        <taxon>Entelegynae</taxon>
        <taxon>Araneoidea</taxon>
        <taxon>Araneidae</taxon>
        <taxon>Larinioides</taxon>
    </lineage>
</organism>
<comment type="caution">
    <text evidence="4">The sequence shown here is derived from an EMBL/GenBank/DDBJ whole genome shotgun (WGS) entry which is preliminary data.</text>
</comment>
<protein>
    <submittedName>
        <fullName evidence="4">Uncharacterized protein</fullName>
    </submittedName>
</protein>
<keyword evidence="3" id="KW-0732">Signal</keyword>
<evidence type="ECO:0000256" key="3">
    <source>
        <dbReference type="SAM" id="SignalP"/>
    </source>
</evidence>
<evidence type="ECO:0000313" key="5">
    <source>
        <dbReference type="Proteomes" id="UP001497382"/>
    </source>
</evidence>
<evidence type="ECO:0000256" key="2">
    <source>
        <dbReference type="SAM" id="Phobius"/>
    </source>
</evidence>